<dbReference type="RefSeq" id="WP_152894600.1">
    <property type="nucleotide sequence ID" value="NZ_VJZD01000267.1"/>
</dbReference>
<proteinExistence type="predicted"/>
<feature type="transmembrane region" description="Helical" evidence="1">
    <location>
        <begin position="120"/>
        <end position="139"/>
    </location>
</feature>
<keyword evidence="1" id="KW-0472">Membrane</keyword>
<keyword evidence="1" id="KW-1133">Transmembrane helix</keyword>
<evidence type="ECO:0000313" key="2">
    <source>
        <dbReference type="EMBL" id="MPY36991.1"/>
    </source>
</evidence>
<reference evidence="2 3" key="1">
    <citation type="submission" date="2019-07" db="EMBL/GenBank/DDBJ databases">
        <title>New species of Amycolatopsis and Streptomyces.</title>
        <authorList>
            <person name="Duangmal K."/>
            <person name="Teo W.F.A."/>
            <person name="Lipun K."/>
        </authorList>
    </citation>
    <scope>NUCLEOTIDE SEQUENCE [LARGE SCALE GENOMIC DNA]</scope>
    <source>
        <strain evidence="2 3">NBRC 109810</strain>
    </source>
</reference>
<dbReference type="AlphaFoldDB" id="A0A5N8VNX9"/>
<accession>A0A5N8VNX9</accession>
<gene>
    <name evidence="2" type="ORF">FNH09_38985</name>
</gene>
<evidence type="ECO:0000256" key="1">
    <source>
        <dbReference type="SAM" id="Phobius"/>
    </source>
</evidence>
<sequence>MTPSAEALPAEAAAAVPGPRSGRYLTDRRLGALLCVAASVGDLVVFQQNLANGLAVSLPFLAAAVVQLALAWRVWASPRTAEALAAVLVLGLLIGLQVVAVRSGATSPGPREEPLRAGPLATVALFLRLAALPCLVRALSGRGRSWAVNGLLLIGAVVWTLRLSGLLG</sequence>
<dbReference type="OrthoDB" id="9861999at2"/>
<keyword evidence="1" id="KW-0812">Transmembrane</keyword>
<feature type="transmembrane region" description="Helical" evidence="1">
    <location>
        <begin position="146"/>
        <end position="167"/>
    </location>
</feature>
<name>A0A5N8VNX9_9ACTN</name>
<comment type="caution">
    <text evidence="2">The sequence shown here is derived from an EMBL/GenBank/DDBJ whole genome shotgun (WGS) entry which is preliminary data.</text>
</comment>
<organism evidence="2 3">
    <name type="scientific">Streptomyces adustus</name>
    <dbReference type="NCBI Taxonomy" id="1609272"/>
    <lineage>
        <taxon>Bacteria</taxon>
        <taxon>Bacillati</taxon>
        <taxon>Actinomycetota</taxon>
        <taxon>Actinomycetes</taxon>
        <taxon>Kitasatosporales</taxon>
        <taxon>Streptomycetaceae</taxon>
        <taxon>Streptomyces</taxon>
    </lineage>
</organism>
<feature type="transmembrane region" description="Helical" evidence="1">
    <location>
        <begin position="54"/>
        <end position="76"/>
    </location>
</feature>
<feature type="transmembrane region" description="Helical" evidence="1">
    <location>
        <begin position="83"/>
        <end position="100"/>
    </location>
</feature>
<protein>
    <submittedName>
        <fullName evidence="2">Uncharacterized protein</fullName>
    </submittedName>
</protein>
<dbReference type="Proteomes" id="UP000325849">
    <property type="component" value="Unassembled WGS sequence"/>
</dbReference>
<evidence type="ECO:0000313" key="3">
    <source>
        <dbReference type="Proteomes" id="UP000325849"/>
    </source>
</evidence>
<dbReference type="EMBL" id="VJZD01000267">
    <property type="protein sequence ID" value="MPY36991.1"/>
    <property type="molecule type" value="Genomic_DNA"/>
</dbReference>
<keyword evidence="3" id="KW-1185">Reference proteome</keyword>